<evidence type="ECO:0000259" key="2">
    <source>
        <dbReference type="Pfam" id="PF00172"/>
    </source>
</evidence>
<dbReference type="PANTHER" id="PTHR47655:SF3">
    <property type="entry name" value="ZN(II)2CYS6 TRANSCRIPTION FACTOR (EUROFUNG)"/>
    <property type="match status" value="1"/>
</dbReference>
<dbReference type="GO" id="GO:0008270">
    <property type="term" value="F:zinc ion binding"/>
    <property type="evidence" value="ECO:0007669"/>
    <property type="project" value="InterPro"/>
</dbReference>
<evidence type="ECO:0000313" key="3">
    <source>
        <dbReference type="EMBL" id="KAJ8057872.1"/>
    </source>
</evidence>
<comment type="caution">
    <text evidence="3">The sequence shown here is derived from an EMBL/GenBank/DDBJ whole genome shotgun (WGS) entry which is preliminary data.</text>
</comment>
<dbReference type="OrthoDB" id="4151048at2759"/>
<keyword evidence="1" id="KW-0539">Nucleus</keyword>
<gene>
    <name evidence="3" type="ORF">OCU04_013056</name>
</gene>
<dbReference type="Proteomes" id="UP001152300">
    <property type="component" value="Unassembled WGS sequence"/>
</dbReference>
<dbReference type="InterPro" id="IPR036864">
    <property type="entry name" value="Zn2-C6_fun-type_DNA-bd_sf"/>
</dbReference>
<sequence length="68" mass="7679">MKKTRCNGEFPCTRCKDDDFLCIASTRKRTEFKKVPQGYVEVLESTQHALVATIQKLYAVIPDKALGS</sequence>
<dbReference type="AlphaFoldDB" id="A0A9X0DDS4"/>
<evidence type="ECO:0000313" key="4">
    <source>
        <dbReference type="Proteomes" id="UP001152300"/>
    </source>
</evidence>
<proteinExistence type="predicted"/>
<dbReference type="EMBL" id="JAPEIS010000018">
    <property type="protein sequence ID" value="KAJ8057872.1"/>
    <property type="molecule type" value="Genomic_DNA"/>
</dbReference>
<organism evidence="3 4">
    <name type="scientific">Sclerotinia nivalis</name>
    <dbReference type="NCBI Taxonomy" id="352851"/>
    <lineage>
        <taxon>Eukaryota</taxon>
        <taxon>Fungi</taxon>
        <taxon>Dikarya</taxon>
        <taxon>Ascomycota</taxon>
        <taxon>Pezizomycotina</taxon>
        <taxon>Leotiomycetes</taxon>
        <taxon>Helotiales</taxon>
        <taxon>Sclerotiniaceae</taxon>
        <taxon>Sclerotinia</taxon>
    </lineage>
</organism>
<reference evidence="3" key="1">
    <citation type="submission" date="2022-11" db="EMBL/GenBank/DDBJ databases">
        <title>Genome Resource of Sclerotinia nivalis Strain SnTB1, a Plant Pathogen Isolated from American Ginseng.</title>
        <authorList>
            <person name="Fan S."/>
        </authorList>
    </citation>
    <scope>NUCLEOTIDE SEQUENCE</scope>
    <source>
        <strain evidence="3">SnTB1</strain>
    </source>
</reference>
<dbReference type="InterPro" id="IPR052783">
    <property type="entry name" value="Metabolic/Drug-Res_Regulator"/>
</dbReference>
<dbReference type="Gene3D" id="4.10.240.10">
    <property type="entry name" value="Zn(2)-C6 fungal-type DNA-binding domain"/>
    <property type="match status" value="1"/>
</dbReference>
<name>A0A9X0DDS4_9HELO</name>
<evidence type="ECO:0000256" key="1">
    <source>
        <dbReference type="ARBA" id="ARBA00023242"/>
    </source>
</evidence>
<keyword evidence="4" id="KW-1185">Reference proteome</keyword>
<dbReference type="GO" id="GO:0000981">
    <property type="term" value="F:DNA-binding transcription factor activity, RNA polymerase II-specific"/>
    <property type="evidence" value="ECO:0007669"/>
    <property type="project" value="InterPro"/>
</dbReference>
<feature type="domain" description="Zn(2)-C6 fungal-type" evidence="2">
    <location>
        <begin position="2"/>
        <end position="29"/>
    </location>
</feature>
<accession>A0A9X0DDS4</accession>
<dbReference type="InterPro" id="IPR001138">
    <property type="entry name" value="Zn2Cys6_DnaBD"/>
</dbReference>
<protein>
    <recommendedName>
        <fullName evidence="2">Zn(2)-C6 fungal-type domain-containing protein</fullName>
    </recommendedName>
</protein>
<dbReference type="Pfam" id="PF00172">
    <property type="entry name" value="Zn_clus"/>
    <property type="match status" value="1"/>
</dbReference>
<dbReference type="PANTHER" id="PTHR47655">
    <property type="entry name" value="QUINIC ACID UTILIZATION ACTIVATOR"/>
    <property type="match status" value="1"/>
</dbReference>